<dbReference type="RefSeq" id="WP_202827438.1">
    <property type="nucleotide sequence ID" value="NZ_JAEUXJ010000010.1"/>
</dbReference>
<organism evidence="2 3">
    <name type="scientific">Belnapia mucosa</name>
    <dbReference type="NCBI Taxonomy" id="2804532"/>
    <lineage>
        <taxon>Bacteria</taxon>
        <taxon>Pseudomonadati</taxon>
        <taxon>Pseudomonadota</taxon>
        <taxon>Alphaproteobacteria</taxon>
        <taxon>Acetobacterales</taxon>
        <taxon>Roseomonadaceae</taxon>
        <taxon>Belnapia</taxon>
    </lineage>
</organism>
<evidence type="ECO:0000313" key="3">
    <source>
        <dbReference type="Proteomes" id="UP000606490"/>
    </source>
</evidence>
<dbReference type="EMBL" id="JAEUXJ010000010">
    <property type="protein sequence ID" value="MBL6457688.1"/>
    <property type="molecule type" value="Genomic_DNA"/>
</dbReference>
<evidence type="ECO:0000256" key="1">
    <source>
        <dbReference type="ARBA" id="ARBA00006987"/>
    </source>
</evidence>
<keyword evidence="3" id="KW-1185">Reference proteome</keyword>
<accession>A0ABS1VBF4</accession>
<comment type="similarity">
    <text evidence="1">Belongs to the UPF0065 (bug) family.</text>
</comment>
<dbReference type="PIRSF" id="PIRSF017082">
    <property type="entry name" value="YflP"/>
    <property type="match status" value="1"/>
</dbReference>
<sequence length="307" mass="31885">MPAIAQAQEIWPSRPIRLLVGFPPGAAADLTARLAAPLISDRLGQTIIVENRPGAGSSLAAEVVARAAPDGYTLFLASAANVTGQLMQPSPGVDLRRDFAAIATLTELPNILVVHPSLGVHSVAELIAYAKARSDQVFYGSTGIGTVPHLSGQLFAQLAGANLVHVPYPGSAQAMTDLVSGRVQMMFAPASTARPQMEAGKVVALATSGAHRTELAPGLPTVAESGLGGFDTSIWFGLVAPVRTPSSFIDRLAAATAAATDSAGLRARCQDQGMDVLSSDPVQFAALIQREFEKWAEVVRTIGSGTR</sequence>
<dbReference type="Gene3D" id="3.40.190.150">
    <property type="entry name" value="Bordetella uptake gene, domain 1"/>
    <property type="match status" value="1"/>
</dbReference>
<protein>
    <submittedName>
        <fullName evidence="2">Tripartite tricarboxylate transporter substrate binding protein</fullName>
    </submittedName>
</protein>
<dbReference type="Gene3D" id="3.40.190.10">
    <property type="entry name" value="Periplasmic binding protein-like II"/>
    <property type="match status" value="1"/>
</dbReference>
<dbReference type="InterPro" id="IPR042100">
    <property type="entry name" value="Bug_dom1"/>
</dbReference>
<evidence type="ECO:0000313" key="2">
    <source>
        <dbReference type="EMBL" id="MBL6457688.1"/>
    </source>
</evidence>
<dbReference type="InterPro" id="IPR005064">
    <property type="entry name" value="BUG"/>
</dbReference>
<comment type="caution">
    <text evidence="2">The sequence shown here is derived from an EMBL/GenBank/DDBJ whole genome shotgun (WGS) entry which is preliminary data.</text>
</comment>
<proteinExistence type="inferred from homology"/>
<dbReference type="Proteomes" id="UP000606490">
    <property type="component" value="Unassembled WGS sequence"/>
</dbReference>
<dbReference type="CDD" id="cd13578">
    <property type="entry name" value="PBP2_Bug27"/>
    <property type="match status" value="1"/>
</dbReference>
<reference evidence="2 3" key="1">
    <citation type="submission" date="2021-01" db="EMBL/GenBank/DDBJ databases">
        <title>Belnapia mucosa sp. nov. and Belnapia arida sp. nov., isolated from the Tabernas Desert (Almeria, Spain).</title>
        <authorList>
            <person name="Molina-Menor E."/>
            <person name="Vidal-Verdu A."/>
            <person name="Calonge A."/>
            <person name="Satari L."/>
            <person name="Pereto Magraner J."/>
            <person name="Porcar Miralles M."/>
        </authorList>
    </citation>
    <scope>NUCLEOTIDE SEQUENCE [LARGE SCALE GENOMIC DNA]</scope>
    <source>
        <strain evidence="2 3">T6</strain>
    </source>
</reference>
<name>A0ABS1VBF4_9PROT</name>
<gene>
    <name evidence="2" type="ORF">JMJ55_20335</name>
</gene>
<dbReference type="Pfam" id="PF03401">
    <property type="entry name" value="TctC"/>
    <property type="match status" value="1"/>
</dbReference>
<dbReference type="PANTHER" id="PTHR42928:SF5">
    <property type="entry name" value="BLR1237 PROTEIN"/>
    <property type="match status" value="1"/>
</dbReference>
<dbReference type="SUPFAM" id="SSF53850">
    <property type="entry name" value="Periplasmic binding protein-like II"/>
    <property type="match status" value="1"/>
</dbReference>
<dbReference type="PANTHER" id="PTHR42928">
    <property type="entry name" value="TRICARBOXYLATE-BINDING PROTEIN"/>
    <property type="match status" value="1"/>
</dbReference>